<evidence type="ECO:0000259" key="14">
    <source>
        <dbReference type="Pfam" id="PF13603"/>
    </source>
</evidence>
<evidence type="ECO:0000259" key="12">
    <source>
        <dbReference type="Pfam" id="PF08264"/>
    </source>
</evidence>
<dbReference type="Pfam" id="PF09334">
    <property type="entry name" value="tRNA-synt_1g"/>
    <property type="match status" value="1"/>
</dbReference>
<gene>
    <name evidence="9 15" type="primary">leuS</name>
    <name evidence="15" type="ORF">HJO_11597</name>
</gene>
<feature type="domain" description="Aminoacyl-tRNA synthetase class Ia" evidence="11">
    <location>
        <begin position="619"/>
        <end position="658"/>
    </location>
</feature>
<feature type="binding site" evidence="9">
    <location>
        <position position="622"/>
    </location>
    <ligand>
        <name>ATP</name>
        <dbReference type="ChEBI" id="CHEBI:30616"/>
    </ligand>
</feature>
<accession>A0A059FM71</accession>
<dbReference type="InterPro" id="IPR002302">
    <property type="entry name" value="Leu-tRNA-ligase"/>
</dbReference>
<proteinExistence type="inferred from homology"/>
<dbReference type="SUPFAM" id="SSF52374">
    <property type="entry name" value="Nucleotidylyl transferase"/>
    <property type="match status" value="1"/>
</dbReference>
<dbReference type="Pfam" id="PF13603">
    <property type="entry name" value="tRNA-synt_1_2"/>
    <property type="match status" value="1"/>
</dbReference>
<evidence type="ECO:0000256" key="7">
    <source>
        <dbReference type="ARBA" id="ARBA00023146"/>
    </source>
</evidence>
<dbReference type="PANTHER" id="PTHR43740:SF2">
    <property type="entry name" value="LEUCINE--TRNA LIGASE, MITOCHONDRIAL"/>
    <property type="match status" value="1"/>
</dbReference>
<name>A0A059FM71_9PROT</name>
<dbReference type="SUPFAM" id="SSF47323">
    <property type="entry name" value="Anticodon-binding domain of a subclass of class I aminoacyl-tRNA synthetases"/>
    <property type="match status" value="1"/>
</dbReference>
<dbReference type="Pfam" id="PF08264">
    <property type="entry name" value="Anticodon_1"/>
    <property type="match status" value="1"/>
</dbReference>
<dbReference type="GO" id="GO:0004823">
    <property type="term" value="F:leucine-tRNA ligase activity"/>
    <property type="evidence" value="ECO:0007669"/>
    <property type="project" value="UniProtKB-UniRule"/>
</dbReference>
<dbReference type="GO" id="GO:0002161">
    <property type="term" value="F:aminoacyl-tRNA deacylase activity"/>
    <property type="evidence" value="ECO:0007669"/>
    <property type="project" value="InterPro"/>
</dbReference>
<dbReference type="InterPro" id="IPR025709">
    <property type="entry name" value="Leu_tRNA-synth_edit"/>
</dbReference>
<dbReference type="RefSeq" id="WP_035617025.1">
    <property type="nucleotide sequence ID" value="NZ_ARYK01000005.1"/>
</dbReference>
<dbReference type="NCBIfam" id="TIGR00396">
    <property type="entry name" value="leuS_bact"/>
    <property type="match status" value="1"/>
</dbReference>
<keyword evidence="5 9" id="KW-0067">ATP-binding</keyword>
<feature type="short sequence motif" description="'KMSKS' region" evidence="9">
    <location>
        <begin position="619"/>
        <end position="623"/>
    </location>
</feature>
<dbReference type="FunFam" id="3.10.20.590:FF:000001">
    <property type="entry name" value="Leucine--tRNA ligase"/>
    <property type="match status" value="1"/>
</dbReference>
<dbReference type="EMBL" id="ARYK01000005">
    <property type="protein sequence ID" value="KCZ91759.1"/>
    <property type="molecule type" value="Genomic_DNA"/>
</dbReference>
<keyword evidence="7 9" id="KW-0030">Aminoacyl-tRNA synthetase</keyword>
<evidence type="ECO:0000313" key="15">
    <source>
        <dbReference type="EMBL" id="KCZ91759.1"/>
    </source>
</evidence>
<evidence type="ECO:0000256" key="8">
    <source>
        <dbReference type="ARBA" id="ARBA00047469"/>
    </source>
</evidence>
<evidence type="ECO:0000256" key="6">
    <source>
        <dbReference type="ARBA" id="ARBA00022917"/>
    </source>
</evidence>
<dbReference type="InterPro" id="IPR013155">
    <property type="entry name" value="M/V/L/I-tRNA-synth_anticd-bd"/>
</dbReference>
<keyword evidence="16" id="KW-1185">Reference proteome</keyword>
<dbReference type="STRING" id="1280950.HJO_11597"/>
<dbReference type="GO" id="GO:0006429">
    <property type="term" value="P:leucyl-tRNA aminoacylation"/>
    <property type="evidence" value="ECO:0007669"/>
    <property type="project" value="UniProtKB-UniRule"/>
</dbReference>
<keyword evidence="6 9" id="KW-0648">Protein biosynthesis</keyword>
<organism evidence="15 16">
    <name type="scientific">Hyphomonas johnsonii MHS-2</name>
    <dbReference type="NCBI Taxonomy" id="1280950"/>
    <lineage>
        <taxon>Bacteria</taxon>
        <taxon>Pseudomonadati</taxon>
        <taxon>Pseudomonadota</taxon>
        <taxon>Alphaproteobacteria</taxon>
        <taxon>Hyphomonadales</taxon>
        <taxon>Hyphomonadaceae</taxon>
        <taxon>Hyphomonas</taxon>
    </lineage>
</organism>
<dbReference type="EC" id="6.1.1.4" evidence="9"/>
<evidence type="ECO:0000313" key="16">
    <source>
        <dbReference type="Proteomes" id="UP000025171"/>
    </source>
</evidence>
<keyword evidence="2 9" id="KW-0963">Cytoplasm</keyword>
<dbReference type="PRINTS" id="PR00985">
    <property type="entry name" value="TRNASYNTHLEU"/>
</dbReference>
<feature type="domain" description="Methionyl/Valyl/Leucyl/Isoleucyl-tRNA synthetase anticodon-binding" evidence="12">
    <location>
        <begin position="701"/>
        <end position="818"/>
    </location>
</feature>
<dbReference type="GO" id="GO:0005524">
    <property type="term" value="F:ATP binding"/>
    <property type="evidence" value="ECO:0007669"/>
    <property type="project" value="UniProtKB-UniRule"/>
</dbReference>
<feature type="short sequence motif" description="'HIGH' region" evidence="9">
    <location>
        <begin position="45"/>
        <end position="55"/>
    </location>
</feature>
<dbReference type="Pfam" id="PF00133">
    <property type="entry name" value="tRNA-synt_1"/>
    <property type="match status" value="2"/>
</dbReference>
<dbReference type="Gene3D" id="3.90.740.10">
    <property type="entry name" value="Valyl/Leucyl/Isoleucyl-tRNA synthetase, editing domain"/>
    <property type="match status" value="1"/>
</dbReference>
<dbReference type="CDD" id="cd00812">
    <property type="entry name" value="LeuRS_core"/>
    <property type="match status" value="1"/>
</dbReference>
<dbReference type="InterPro" id="IPR009008">
    <property type="entry name" value="Val/Leu/Ile-tRNA-synth_edit"/>
</dbReference>
<dbReference type="PATRIC" id="fig|1280950.3.peg.2325"/>
<dbReference type="Gene3D" id="1.10.730.10">
    <property type="entry name" value="Isoleucyl-tRNA Synthetase, Domain 1"/>
    <property type="match status" value="1"/>
</dbReference>
<feature type="domain" description="Methionyl/Leucyl tRNA synthetase" evidence="13">
    <location>
        <begin position="42"/>
        <end position="174"/>
    </location>
</feature>
<keyword evidence="3 9" id="KW-0436">Ligase</keyword>
<comment type="subcellular location">
    <subcellularLocation>
        <location evidence="9">Cytoplasm</location>
    </subcellularLocation>
</comment>
<dbReference type="FunFam" id="1.10.730.10:FF:000002">
    <property type="entry name" value="Leucine--tRNA ligase"/>
    <property type="match status" value="1"/>
</dbReference>
<evidence type="ECO:0000259" key="13">
    <source>
        <dbReference type="Pfam" id="PF09334"/>
    </source>
</evidence>
<protein>
    <recommendedName>
        <fullName evidence="9">Leucine--tRNA ligase</fullName>
        <ecNumber evidence="9">6.1.1.4</ecNumber>
    </recommendedName>
    <alternativeName>
        <fullName evidence="9">Leucyl-tRNA synthetase</fullName>
        <shortName evidence="9">LeuRS</shortName>
    </alternativeName>
</protein>
<sequence length="855" mass="93737">MATRYDPQAAESRWRAAWDAADLFRAKSPAEAGDAPKAYVLEMFPYPSGRLHMGHVRNYAMGDVVARHKRANGYNVLHPMGWDAFGMPAENAAMQRGVHPGKWTYENIAAMRAQLKKLGLSLDWSREFATCDPEYYGAQQALFLKMMEKGLVYRKASKVNWDPVDNTVLANEQVVDGRGWRSGAIVEQRELTQWFFRITDYADDLLEQVRKLDRWPEKVRTMQANWIGRSEGLQMRFEFSGDAPEGFESGVEIFTTRPDTLFGASFIALSPDHPLTLQLAAGNNALTHFRAECAAVGTSEEAIEKAPKLGFDTGLTVQHPFDPERTLPVWVANFVLMGYGTGAIFGCPAHDQRDIEFARKYGLDVTPVVLPPDAAAASFSVEDDAYTGIGTLFNSGFLDGLAIDDAKRQAVAKIESLGLGEGKVNYRLRDWGVSRQRYWGCPIPVIHCAACGIVPVPASELPLRLPDDVAFDKPGNPLDRHPTWKHTTCPSCAGKAVRETDTLDTFVDSSWYWARFASPDDMAERAYWLPVDQYVGGVEHAVLHLLYARFFARAMRDVGELDLPSGEPFAGLFTQGMVTHETYKAANGDWLEPSEVANKDGAWFEIATGAPAHVGPIEKMSKSKKNTVDPDAIIQAFGADTARWFVLSDSPPERDVEWTQSGAEGAARFVQRIWSIFDGLPETAAPAPGTDAASIALRKASHKAVAAIDKTINEFRFNSAVAGIHEWVSVLKKAEGDTGATLGARFEGASMLARCLVPFMPHLAESCWERLGGDGFVSAAAWPTPDPALLEDDSVTMAVQVNGKRRGEITVSKALAKDAVEAAAHAEPDVAAFLEGKDIKKTIVVPGRIVNIVVA</sequence>
<dbReference type="PROSITE" id="PS00178">
    <property type="entry name" value="AA_TRNA_LIGASE_I"/>
    <property type="match status" value="1"/>
</dbReference>
<evidence type="ECO:0000256" key="3">
    <source>
        <dbReference type="ARBA" id="ARBA00022598"/>
    </source>
</evidence>
<dbReference type="Gene3D" id="2.20.28.290">
    <property type="match status" value="1"/>
</dbReference>
<dbReference type="eggNOG" id="COG0495">
    <property type="taxonomic scope" value="Bacteria"/>
</dbReference>
<keyword evidence="4 9" id="KW-0547">Nucleotide-binding</keyword>
<dbReference type="PANTHER" id="PTHR43740">
    <property type="entry name" value="LEUCYL-TRNA SYNTHETASE"/>
    <property type="match status" value="1"/>
</dbReference>
<dbReference type="Proteomes" id="UP000025171">
    <property type="component" value="Unassembled WGS sequence"/>
</dbReference>
<evidence type="ECO:0000259" key="11">
    <source>
        <dbReference type="Pfam" id="PF00133"/>
    </source>
</evidence>
<comment type="similarity">
    <text evidence="1 9 10">Belongs to the class-I aminoacyl-tRNA synthetase family.</text>
</comment>
<comment type="catalytic activity">
    <reaction evidence="8 9">
        <text>tRNA(Leu) + L-leucine + ATP = L-leucyl-tRNA(Leu) + AMP + diphosphate</text>
        <dbReference type="Rhea" id="RHEA:11688"/>
        <dbReference type="Rhea" id="RHEA-COMP:9613"/>
        <dbReference type="Rhea" id="RHEA-COMP:9622"/>
        <dbReference type="ChEBI" id="CHEBI:30616"/>
        <dbReference type="ChEBI" id="CHEBI:33019"/>
        <dbReference type="ChEBI" id="CHEBI:57427"/>
        <dbReference type="ChEBI" id="CHEBI:78442"/>
        <dbReference type="ChEBI" id="CHEBI:78494"/>
        <dbReference type="ChEBI" id="CHEBI:456215"/>
        <dbReference type="EC" id="6.1.1.4"/>
    </reaction>
</comment>
<feature type="domain" description="Aminoacyl-tRNA synthetase class Ia" evidence="11">
    <location>
        <begin position="428"/>
        <end position="601"/>
    </location>
</feature>
<dbReference type="OrthoDB" id="9810365at2"/>
<dbReference type="Gene3D" id="3.40.50.620">
    <property type="entry name" value="HUPs"/>
    <property type="match status" value="2"/>
</dbReference>
<evidence type="ECO:0000256" key="9">
    <source>
        <dbReference type="HAMAP-Rule" id="MF_00049"/>
    </source>
</evidence>
<feature type="domain" description="Leucyl-tRNA synthetase editing" evidence="14">
    <location>
        <begin position="225"/>
        <end position="413"/>
    </location>
</feature>
<evidence type="ECO:0000256" key="1">
    <source>
        <dbReference type="ARBA" id="ARBA00005594"/>
    </source>
</evidence>
<dbReference type="Gene3D" id="3.10.20.590">
    <property type="match status" value="1"/>
</dbReference>
<dbReference type="InterPro" id="IPR014729">
    <property type="entry name" value="Rossmann-like_a/b/a_fold"/>
</dbReference>
<evidence type="ECO:0000256" key="5">
    <source>
        <dbReference type="ARBA" id="ARBA00022840"/>
    </source>
</evidence>
<dbReference type="InterPro" id="IPR002300">
    <property type="entry name" value="aa-tRNA-synth_Ia"/>
</dbReference>
<dbReference type="SUPFAM" id="SSF50677">
    <property type="entry name" value="ValRS/IleRS/LeuRS editing domain"/>
    <property type="match status" value="1"/>
</dbReference>
<dbReference type="GO" id="GO:0005829">
    <property type="term" value="C:cytosol"/>
    <property type="evidence" value="ECO:0007669"/>
    <property type="project" value="TreeGrafter"/>
</dbReference>
<dbReference type="InterPro" id="IPR009080">
    <property type="entry name" value="tRNAsynth_Ia_anticodon-bd"/>
</dbReference>
<evidence type="ECO:0000256" key="2">
    <source>
        <dbReference type="ARBA" id="ARBA00022490"/>
    </source>
</evidence>
<dbReference type="InterPro" id="IPR001412">
    <property type="entry name" value="aa-tRNA-synth_I_CS"/>
</dbReference>
<evidence type="ECO:0000256" key="10">
    <source>
        <dbReference type="RuleBase" id="RU363035"/>
    </source>
</evidence>
<dbReference type="HAMAP" id="MF_00049_B">
    <property type="entry name" value="Leu_tRNA_synth_B"/>
    <property type="match status" value="1"/>
</dbReference>
<dbReference type="CDD" id="cd07958">
    <property type="entry name" value="Anticodon_Ia_Leu_BEm"/>
    <property type="match status" value="1"/>
</dbReference>
<evidence type="ECO:0000256" key="4">
    <source>
        <dbReference type="ARBA" id="ARBA00022741"/>
    </source>
</evidence>
<comment type="caution">
    <text evidence="15">The sequence shown here is derived from an EMBL/GenBank/DDBJ whole genome shotgun (WGS) entry which is preliminary data.</text>
</comment>
<dbReference type="FunFam" id="3.40.50.620:FF:000003">
    <property type="entry name" value="Leucine--tRNA ligase"/>
    <property type="match status" value="1"/>
</dbReference>
<dbReference type="AlphaFoldDB" id="A0A059FM71"/>
<dbReference type="InterPro" id="IPR015413">
    <property type="entry name" value="Methionyl/Leucyl_tRNA_Synth"/>
</dbReference>
<reference evidence="15 16" key="1">
    <citation type="journal article" date="2014" name="Antonie Van Leeuwenhoek">
        <title>Hyphomonas beringensis sp. nov. and Hyphomonas chukchiensis sp. nov., isolated from surface seawater of the Bering Sea and Chukchi Sea.</title>
        <authorList>
            <person name="Li C."/>
            <person name="Lai Q."/>
            <person name="Li G."/>
            <person name="Dong C."/>
            <person name="Wang J."/>
            <person name="Liao Y."/>
            <person name="Shao Z."/>
        </authorList>
    </citation>
    <scope>NUCLEOTIDE SEQUENCE [LARGE SCALE GENOMIC DNA]</scope>
    <source>
        <strain evidence="15 16">MHS-2</strain>
    </source>
</reference>